<protein>
    <submittedName>
        <fullName evidence="6">Transcriptional regulator, TetR family</fullName>
    </submittedName>
</protein>
<evidence type="ECO:0000256" key="2">
    <source>
        <dbReference type="ARBA" id="ARBA00023125"/>
    </source>
</evidence>
<dbReference type="PROSITE" id="PS50977">
    <property type="entry name" value="HTH_TETR_2"/>
    <property type="match status" value="1"/>
</dbReference>
<keyword evidence="2 4" id="KW-0238">DNA-binding</keyword>
<dbReference type="PANTHER" id="PTHR30055">
    <property type="entry name" value="HTH-TYPE TRANSCRIPTIONAL REGULATOR RUTR"/>
    <property type="match status" value="1"/>
</dbReference>
<evidence type="ECO:0000256" key="3">
    <source>
        <dbReference type="ARBA" id="ARBA00023163"/>
    </source>
</evidence>
<dbReference type="InterPro" id="IPR009057">
    <property type="entry name" value="Homeodomain-like_sf"/>
</dbReference>
<dbReference type="OrthoDB" id="3211155at2"/>
<dbReference type="Proteomes" id="UP000192674">
    <property type="component" value="Unassembled WGS sequence"/>
</dbReference>
<dbReference type="EMBL" id="FWXV01000008">
    <property type="protein sequence ID" value="SMD22825.1"/>
    <property type="molecule type" value="Genomic_DNA"/>
</dbReference>
<dbReference type="InterPro" id="IPR050109">
    <property type="entry name" value="HTH-type_TetR-like_transc_reg"/>
</dbReference>
<dbReference type="PRINTS" id="PR00455">
    <property type="entry name" value="HTHTETR"/>
</dbReference>
<gene>
    <name evidence="6" type="ORF">SAMN05661093_07627</name>
</gene>
<dbReference type="Gene3D" id="1.10.357.10">
    <property type="entry name" value="Tetracycline Repressor, domain 2"/>
    <property type="match status" value="1"/>
</dbReference>
<name>A0A1Y5XZY2_KIBAR</name>
<dbReference type="GO" id="GO:0000976">
    <property type="term" value="F:transcription cis-regulatory region binding"/>
    <property type="evidence" value="ECO:0007669"/>
    <property type="project" value="TreeGrafter"/>
</dbReference>
<dbReference type="RefSeq" id="WP_084431593.1">
    <property type="nucleotide sequence ID" value="NZ_FWXV01000008.1"/>
</dbReference>
<keyword evidence="1" id="KW-0805">Transcription regulation</keyword>
<evidence type="ECO:0000313" key="7">
    <source>
        <dbReference type="Proteomes" id="UP000192674"/>
    </source>
</evidence>
<dbReference type="Gene3D" id="1.10.10.60">
    <property type="entry name" value="Homeodomain-like"/>
    <property type="match status" value="1"/>
</dbReference>
<proteinExistence type="predicted"/>
<keyword evidence="3" id="KW-0804">Transcription</keyword>
<evidence type="ECO:0000313" key="6">
    <source>
        <dbReference type="EMBL" id="SMD22825.1"/>
    </source>
</evidence>
<sequence length="214" mass="23304">MEELGLRERKKRRTRDAIAEAALALFQESGFDNVTVADVAAAAEVSKPTLFAYFPTKEDLVLHPFLDTTSPAEVVRNNSGVPALTALRQSFLDRLANRDPLTGLNDSPSTITFHDLLYSTPTLMARLAFYMIDQEKELVAELRAAVPDAFTARVLAAQVFGTQRILSTHNAQEIRNGRTADTVYPAAVARTEAAYTFLESGLAALGASTTTARN</sequence>
<dbReference type="GO" id="GO:0003700">
    <property type="term" value="F:DNA-binding transcription factor activity"/>
    <property type="evidence" value="ECO:0007669"/>
    <property type="project" value="TreeGrafter"/>
</dbReference>
<dbReference type="Pfam" id="PF00440">
    <property type="entry name" value="TetR_N"/>
    <property type="match status" value="1"/>
</dbReference>
<accession>A0A1Y5XZY2</accession>
<reference evidence="6 7" key="1">
    <citation type="submission" date="2017-04" db="EMBL/GenBank/DDBJ databases">
        <authorList>
            <person name="Afonso C.L."/>
            <person name="Miller P.J."/>
            <person name="Scott M.A."/>
            <person name="Spackman E."/>
            <person name="Goraichik I."/>
            <person name="Dimitrov K.M."/>
            <person name="Suarez D.L."/>
            <person name="Swayne D.E."/>
        </authorList>
    </citation>
    <scope>NUCLEOTIDE SEQUENCE [LARGE SCALE GENOMIC DNA]</scope>
    <source>
        <strain evidence="6 7">DSM 43828</strain>
    </source>
</reference>
<dbReference type="PANTHER" id="PTHR30055:SF234">
    <property type="entry name" value="HTH-TYPE TRANSCRIPTIONAL REGULATOR BETI"/>
    <property type="match status" value="1"/>
</dbReference>
<dbReference type="InterPro" id="IPR001647">
    <property type="entry name" value="HTH_TetR"/>
</dbReference>
<evidence type="ECO:0000256" key="1">
    <source>
        <dbReference type="ARBA" id="ARBA00023015"/>
    </source>
</evidence>
<dbReference type="InterPro" id="IPR023772">
    <property type="entry name" value="DNA-bd_HTH_TetR-type_CS"/>
</dbReference>
<dbReference type="AlphaFoldDB" id="A0A1Y5XZY2"/>
<organism evidence="6 7">
    <name type="scientific">Kibdelosporangium aridum</name>
    <dbReference type="NCBI Taxonomy" id="2030"/>
    <lineage>
        <taxon>Bacteria</taxon>
        <taxon>Bacillati</taxon>
        <taxon>Actinomycetota</taxon>
        <taxon>Actinomycetes</taxon>
        <taxon>Pseudonocardiales</taxon>
        <taxon>Pseudonocardiaceae</taxon>
        <taxon>Kibdelosporangium</taxon>
    </lineage>
</organism>
<keyword evidence="7" id="KW-1185">Reference proteome</keyword>
<dbReference type="SUPFAM" id="SSF46689">
    <property type="entry name" value="Homeodomain-like"/>
    <property type="match status" value="1"/>
</dbReference>
<evidence type="ECO:0000259" key="5">
    <source>
        <dbReference type="PROSITE" id="PS50977"/>
    </source>
</evidence>
<feature type="domain" description="HTH tetR-type" evidence="5">
    <location>
        <begin position="12"/>
        <end position="72"/>
    </location>
</feature>
<evidence type="ECO:0000256" key="4">
    <source>
        <dbReference type="PROSITE-ProRule" id="PRU00335"/>
    </source>
</evidence>
<feature type="DNA-binding region" description="H-T-H motif" evidence="4">
    <location>
        <begin position="35"/>
        <end position="54"/>
    </location>
</feature>
<dbReference type="PROSITE" id="PS01081">
    <property type="entry name" value="HTH_TETR_1"/>
    <property type="match status" value="1"/>
</dbReference>